<feature type="non-terminal residue" evidence="1">
    <location>
        <position position="1"/>
    </location>
</feature>
<evidence type="ECO:0000313" key="2">
    <source>
        <dbReference type="Proteomes" id="UP000186922"/>
    </source>
</evidence>
<proteinExistence type="predicted"/>
<evidence type="ECO:0000313" key="1">
    <source>
        <dbReference type="EMBL" id="GAU90112.1"/>
    </source>
</evidence>
<accession>A0A1D1UR08</accession>
<comment type="caution">
    <text evidence="1">The sequence shown here is derived from an EMBL/GenBank/DDBJ whole genome shotgun (WGS) entry which is preliminary data.</text>
</comment>
<organism evidence="1 2">
    <name type="scientific">Ramazzottius varieornatus</name>
    <name type="common">Water bear</name>
    <name type="synonym">Tardigrade</name>
    <dbReference type="NCBI Taxonomy" id="947166"/>
    <lineage>
        <taxon>Eukaryota</taxon>
        <taxon>Metazoa</taxon>
        <taxon>Ecdysozoa</taxon>
        <taxon>Tardigrada</taxon>
        <taxon>Eutardigrada</taxon>
        <taxon>Parachela</taxon>
        <taxon>Hypsibioidea</taxon>
        <taxon>Ramazzottiidae</taxon>
        <taxon>Ramazzottius</taxon>
    </lineage>
</organism>
<keyword evidence="2" id="KW-1185">Reference proteome</keyword>
<dbReference type="Proteomes" id="UP000186922">
    <property type="component" value="Unassembled WGS sequence"/>
</dbReference>
<sequence>LSGGPPTTTLGSLLQVEQTFRGAEHTDQGYPADRESIFSGEEQTKQTIRVLENCSQLCNLSQSVRKGLRQNSTSSRSRICPL</sequence>
<dbReference type="AlphaFoldDB" id="A0A1D1UR08"/>
<reference evidence="1 2" key="1">
    <citation type="journal article" date="2016" name="Nat. Commun.">
        <title>Extremotolerant tardigrade genome and improved radiotolerance of human cultured cells by tardigrade-unique protein.</title>
        <authorList>
            <person name="Hashimoto T."/>
            <person name="Horikawa D.D."/>
            <person name="Saito Y."/>
            <person name="Kuwahara H."/>
            <person name="Kozuka-Hata H."/>
            <person name="Shin-I T."/>
            <person name="Minakuchi Y."/>
            <person name="Ohishi K."/>
            <person name="Motoyama A."/>
            <person name="Aizu T."/>
            <person name="Enomoto A."/>
            <person name="Kondo K."/>
            <person name="Tanaka S."/>
            <person name="Hara Y."/>
            <person name="Koshikawa S."/>
            <person name="Sagara H."/>
            <person name="Miura T."/>
            <person name="Yokobori S."/>
            <person name="Miyagawa K."/>
            <person name="Suzuki Y."/>
            <person name="Kubo T."/>
            <person name="Oyama M."/>
            <person name="Kohara Y."/>
            <person name="Fujiyama A."/>
            <person name="Arakawa K."/>
            <person name="Katayama T."/>
            <person name="Toyoda A."/>
            <person name="Kunieda T."/>
        </authorList>
    </citation>
    <scope>NUCLEOTIDE SEQUENCE [LARGE SCALE GENOMIC DNA]</scope>
    <source>
        <strain evidence="1 2">YOKOZUNA-1</strain>
    </source>
</reference>
<dbReference type="EMBL" id="BDGG01000001">
    <property type="protein sequence ID" value="GAU90112.1"/>
    <property type="molecule type" value="Genomic_DNA"/>
</dbReference>
<gene>
    <name evidence="1" type="primary">RvY_02578-1</name>
    <name evidence="1" type="synonym">RvY_02578.1</name>
    <name evidence="1" type="ORF">RvY_02578</name>
</gene>
<protein>
    <submittedName>
        <fullName evidence="1">Uncharacterized protein</fullName>
    </submittedName>
</protein>
<name>A0A1D1UR08_RAMVA</name>